<dbReference type="Proteomes" id="UP000594262">
    <property type="component" value="Unplaced"/>
</dbReference>
<dbReference type="PANTHER" id="PTHR17357:SF0">
    <property type="entry name" value="GANGLIOSIDE GM2 ACTIVATOR"/>
    <property type="match status" value="1"/>
</dbReference>
<dbReference type="GO" id="GO:0006689">
    <property type="term" value="P:ganglioside catabolic process"/>
    <property type="evidence" value="ECO:0007669"/>
    <property type="project" value="InterPro"/>
</dbReference>
<dbReference type="SUPFAM" id="SSF63707">
    <property type="entry name" value="Ganglioside M2 (gm2) activator"/>
    <property type="match status" value="1"/>
</dbReference>
<reference evidence="3" key="1">
    <citation type="submission" date="2021-01" db="UniProtKB">
        <authorList>
            <consortium name="EnsemblMetazoa"/>
        </authorList>
    </citation>
    <scope>IDENTIFICATION</scope>
</reference>
<protein>
    <recommendedName>
        <fullName evidence="2">MD-2-related lipid-recognition domain-containing protein</fullName>
    </recommendedName>
</protein>
<evidence type="ECO:0000313" key="3">
    <source>
        <dbReference type="EnsemblMetazoa" id="CLYHEMP019373.1"/>
    </source>
</evidence>
<proteinExistence type="predicted"/>
<keyword evidence="1" id="KW-0732">Signal</keyword>
<dbReference type="InterPro" id="IPR028996">
    <property type="entry name" value="GM2-AP"/>
</dbReference>
<dbReference type="PANTHER" id="PTHR17357">
    <property type="entry name" value="GM2 GANGLIOSIDE ACTIVATOR PROTEIN"/>
    <property type="match status" value="1"/>
</dbReference>
<dbReference type="GO" id="GO:0009898">
    <property type="term" value="C:cytoplasmic side of plasma membrane"/>
    <property type="evidence" value="ECO:0007669"/>
    <property type="project" value="TreeGrafter"/>
</dbReference>
<feature type="domain" description="MD-2-related lipid-recognition" evidence="2">
    <location>
        <begin position="51"/>
        <end position="194"/>
    </location>
</feature>
<evidence type="ECO:0000256" key="1">
    <source>
        <dbReference type="ARBA" id="ARBA00022729"/>
    </source>
</evidence>
<dbReference type="EnsemblMetazoa" id="CLYHEMT019373.1">
    <property type="protein sequence ID" value="CLYHEMP019373.1"/>
    <property type="gene ID" value="CLYHEMG019373"/>
</dbReference>
<dbReference type="Pfam" id="PF02221">
    <property type="entry name" value="E1_DerP2_DerF2"/>
    <property type="match status" value="1"/>
</dbReference>
<keyword evidence="4" id="KW-1185">Reference proteome</keyword>
<sequence length="196" mass="22244">MVKAYNYKEGRKIQSIAGRRKRLKMKLYIEVPLFYILSASFLKNVFCADRIQNCDGADNLPLVGKNFQVPSNLFAKPGEYVSLKFDLLVREKIPQDLMIGVSLQRKFGFLWLPLPCFAGKVGSCPYNLPCKSLQSIGLPCELAPNVYHVDQKVRIPSEIPIPHFIVDGKYSMELHIKSKSNPRKVLSCLKVDVNLK</sequence>
<organism evidence="3 4">
    <name type="scientific">Clytia hemisphaerica</name>
    <dbReference type="NCBI Taxonomy" id="252671"/>
    <lineage>
        <taxon>Eukaryota</taxon>
        <taxon>Metazoa</taxon>
        <taxon>Cnidaria</taxon>
        <taxon>Hydrozoa</taxon>
        <taxon>Hydroidolina</taxon>
        <taxon>Leptothecata</taxon>
        <taxon>Obeliida</taxon>
        <taxon>Clytiidae</taxon>
        <taxon>Clytia</taxon>
    </lineage>
</organism>
<dbReference type="GO" id="GO:0008047">
    <property type="term" value="F:enzyme activator activity"/>
    <property type="evidence" value="ECO:0007669"/>
    <property type="project" value="InterPro"/>
</dbReference>
<name>A0A7M5X8K5_9CNID</name>
<dbReference type="InterPro" id="IPR036846">
    <property type="entry name" value="GM2-AP_sf"/>
</dbReference>
<dbReference type="Gene3D" id="2.70.220.10">
    <property type="entry name" value="Ganglioside GM2 activator"/>
    <property type="match status" value="1"/>
</dbReference>
<accession>A0A7M5X8K5</accession>
<dbReference type="GO" id="GO:0005319">
    <property type="term" value="F:lipid transporter activity"/>
    <property type="evidence" value="ECO:0007669"/>
    <property type="project" value="TreeGrafter"/>
</dbReference>
<evidence type="ECO:0000259" key="2">
    <source>
        <dbReference type="Pfam" id="PF02221"/>
    </source>
</evidence>
<dbReference type="AlphaFoldDB" id="A0A7M5X8K5"/>
<dbReference type="InterPro" id="IPR003172">
    <property type="entry name" value="ML_dom"/>
</dbReference>
<evidence type="ECO:0000313" key="4">
    <source>
        <dbReference type="Proteomes" id="UP000594262"/>
    </source>
</evidence>